<dbReference type="Proteomes" id="UP000077755">
    <property type="component" value="Chromosome 8"/>
</dbReference>
<dbReference type="EMBL" id="LNRQ01000008">
    <property type="protein sequence ID" value="KZM85451.1"/>
    <property type="molecule type" value="Genomic_DNA"/>
</dbReference>
<protein>
    <submittedName>
        <fullName evidence="2">Uncharacterized protein</fullName>
    </submittedName>
</protein>
<dbReference type="PANTHER" id="PTHR33670">
    <property type="entry name" value="SPLICING FACTOR, PROLINE- AND GLUTAMINE-RICH-LIKE"/>
    <property type="match status" value="1"/>
</dbReference>
<reference evidence="3" key="2">
    <citation type="submission" date="2022-03" db="EMBL/GenBank/DDBJ databases">
        <title>Draft title - Genomic analysis of global carrot germplasm unveils the trajectory of domestication and the origin of high carotenoid orange carrot.</title>
        <authorList>
            <person name="Iorizzo M."/>
            <person name="Ellison S."/>
            <person name="Senalik D."/>
            <person name="Macko-Podgorni A."/>
            <person name="Grzebelus D."/>
            <person name="Bostan H."/>
            <person name="Rolling W."/>
            <person name="Curaba J."/>
            <person name="Simon P."/>
        </authorList>
    </citation>
    <scope>NUCLEOTIDE SEQUENCE</scope>
    <source>
        <tissue evidence="3">Leaf</tissue>
    </source>
</reference>
<dbReference type="Pfam" id="PF15365">
    <property type="entry name" value="PNRC"/>
    <property type="match status" value="1"/>
</dbReference>
<dbReference type="STRING" id="79200.A0A175YQQ7"/>
<keyword evidence="4" id="KW-1185">Reference proteome</keyword>
<dbReference type="PANTHER" id="PTHR33670:SF1">
    <property type="entry name" value="OS09G0416300 PROTEIN"/>
    <property type="match status" value="1"/>
</dbReference>
<dbReference type="InterPro" id="IPR028322">
    <property type="entry name" value="PNRC-like_rgn"/>
</dbReference>
<name>A0A175YQQ7_DAUCS</name>
<dbReference type="OrthoDB" id="770116at2759"/>
<gene>
    <name evidence="2" type="ORF">DCAR_027127</name>
    <name evidence="3" type="ORF">DCAR_0832437</name>
</gene>
<reference evidence="2" key="1">
    <citation type="journal article" date="2016" name="Nat. Genet.">
        <title>A high-quality carrot genome assembly provides new insights into carotenoid accumulation and asterid genome evolution.</title>
        <authorList>
            <person name="Iorizzo M."/>
            <person name="Ellison S."/>
            <person name="Senalik D."/>
            <person name="Zeng P."/>
            <person name="Satapoomin P."/>
            <person name="Huang J."/>
            <person name="Bowman M."/>
            <person name="Iovene M."/>
            <person name="Sanseverino W."/>
            <person name="Cavagnaro P."/>
            <person name="Yildiz M."/>
            <person name="Macko-Podgorni A."/>
            <person name="Moranska E."/>
            <person name="Grzebelus E."/>
            <person name="Grzebelus D."/>
            <person name="Ashrafi H."/>
            <person name="Zheng Z."/>
            <person name="Cheng S."/>
            <person name="Spooner D."/>
            <person name="Van Deynze A."/>
            <person name="Simon P."/>
        </authorList>
    </citation>
    <scope>NUCLEOTIDE SEQUENCE [LARGE SCALE GENOMIC DNA]</scope>
    <source>
        <tissue evidence="2">Leaf</tissue>
    </source>
</reference>
<dbReference type="EMBL" id="CP093350">
    <property type="protein sequence ID" value="WOH12928.1"/>
    <property type="molecule type" value="Genomic_DNA"/>
</dbReference>
<organism evidence="2">
    <name type="scientific">Daucus carota subsp. sativus</name>
    <name type="common">Carrot</name>
    <dbReference type="NCBI Taxonomy" id="79200"/>
    <lineage>
        <taxon>Eukaryota</taxon>
        <taxon>Viridiplantae</taxon>
        <taxon>Streptophyta</taxon>
        <taxon>Embryophyta</taxon>
        <taxon>Tracheophyta</taxon>
        <taxon>Spermatophyta</taxon>
        <taxon>Magnoliopsida</taxon>
        <taxon>eudicotyledons</taxon>
        <taxon>Gunneridae</taxon>
        <taxon>Pentapetalae</taxon>
        <taxon>asterids</taxon>
        <taxon>campanulids</taxon>
        <taxon>Apiales</taxon>
        <taxon>Apiaceae</taxon>
        <taxon>Apioideae</taxon>
        <taxon>Scandiceae</taxon>
        <taxon>Daucinae</taxon>
        <taxon>Daucus</taxon>
        <taxon>Daucus sect. Daucus</taxon>
    </lineage>
</organism>
<evidence type="ECO:0000313" key="4">
    <source>
        <dbReference type="Proteomes" id="UP000077755"/>
    </source>
</evidence>
<dbReference type="OMA" id="KCDMYAG"/>
<evidence type="ECO:0000313" key="2">
    <source>
        <dbReference type="EMBL" id="KZM85451.1"/>
    </source>
</evidence>
<feature type="region of interest" description="Disordered" evidence="1">
    <location>
        <begin position="1"/>
        <end position="55"/>
    </location>
</feature>
<evidence type="ECO:0000313" key="3">
    <source>
        <dbReference type="EMBL" id="WOH12928.1"/>
    </source>
</evidence>
<accession>A0A175YQQ7</accession>
<proteinExistence type="predicted"/>
<dbReference type="GO" id="GO:0016071">
    <property type="term" value="P:mRNA metabolic process"/>
    <property type="evidence" value="ECO:0007669"/>
    <property type="project" value="UniProtKB-ARBA"/>
</dbReference>
<dbReference type="Gramene" id="KZM85451">
    <property type="protein sequence ID" value="KZM85451"/>
    <property type="gene ID" value="DCAR_027127"/>
</dbReference>
<dbReference type="AlphaFoldDB" id="A0A175YQQ7"/>
<sequence length="134" mass="14731">MGTEVLRSQDIIREAPASFHHRKTYHGYGNSGPKVNRKQVRPEHRRNSPAPRKSEMLGQLVILKRGEALGAKIKAGPDPKQVRLGVQDTYAGSAFSMSPSPSSLPLPTFFTKGGVKAVDDSAATRDLRRLLRLD</sequence>
<dbReference type="KEGG" id="dcr:108198467"/>
<evidence type="ECO:0000256" key="1">
    <source>
        <dbReference type="SAM" id="MobiDB-lite"/>
    </source>
</evidence>